<dbReference type="GO" id="GO:0019843">
    <property type="term" value="F:rRNA binding"/>
    <property type="evidence" value="ECO:0007669"/>
    <property type="project" value="UniProtKB-UniRule"/>
</dbReference>
<dbReference type="FunFam" id="3.30.300.20:FF:000001">
    <property type="entry name" value="30S ribosomal protein S3"/>
    <property type="match status" value="1"/>
</dbReference>
<dbReference type="PROSITE" id="PS00548">
    <property type="entry name" value="RIBOSOMAL_S3"/>
    <property type="match status" value="1"/>
</dbReference>
<dbReference type="PROSITE" id="PS50823">
    <property type="entry name" value="KH_TYPE_2"/>
    <property type="match status" value="1"/>
</dbReference>
<evidence type="ECO:0000256" key="1">
    <source>
        <dbReference type="ARBA" id="ARBA00010761"/>
    </source>
</evidence>
<dbReference type="Gene3D" id="3.30.300.20">
    <property type="match status" value="1"/>
</dbReference>
<dbReference type="SUPFAM" id="SSF54821">
    <property type="entry name" value="Ribosomal protein S3 C-terminal domain"/>
    <property type="match status" value="1"/>
</dbReference>
<evidence type="ECO:0000256" key="5">
    <source>
        <dbReference type="ARBA" id="ARBA00023274"/>
    </source>
</evidence>
<dbReference type="PANTHER" id="PTHR11760">
    <property type="entry name" value="30S/40S RIBOSOMAL PROTEIN S3"/>
    <property type="match status" value="1"/>
</dbReference>
<dbReference type="NCBIfam" id="TIGR01009">
    <property type="entry name" value="rpsC_bact"/>
    <property type="match status" value="1"/>
</dbReference>
<dbReference type="SMART" id="SM00322">
    <property type="entry name" value="KH"/>
    <property type="match status" value="1"/>
</dbReference>
<evidence type="ECO:0000256" key="3">
    <source>
        <dbReference type="ARBA" id="ARBA00022884"/>
    </source>
</evidence>
<evidence type="ECO:0000256" key="7">
    <source>
        <dbReference type="ARBA" id="ARBA00035257"/>
    </source>
</evidence>
<gene>
    <name evidence="8 11" type="primary">rpsC</name>
    <name evidence="11" type="ORF">MOVI_2070</name>
</gene>
<keyword evidence="3 8" id="KW-0694">RNA-binding</keyword>
<dbReference type="SUPFAM" id="SSF54814">
    <property type="entry name" value="Prokaryotic type KH domain (KH-domain type II)"/>
    <property type="match status" value="1"/>
</dbReference>
<evidence type="ECO:0000256" key="6">
    <source>
        <dbReference type="ARBA" id="ARBA00024998"/>
    </source>
</evidence>
<dbReference type="Proteomes" id="UP000020977">
    <property type="component" value="Unassembled WGS sequence"/>
</dbReference>
<keyword evidence="4 8" id="KW-0689">Ribosomal protein</keyword>
<dbReference type="eggNOG" id="COG0092">
    <property type="taxonomic scope" value="Bacteria"/>
</dbReference>
<dbReference type="STRING" id="1188239.MOVI_2070"/>
<dbReference type="Pfam" id="PF07650">
    <property type="entry name" value="KH_2"/>
    <property type="match status" value="1"/>
</dbReference>
<proteinExistence type="inferred from homology"/>
<keyword evidence="2 8" id="KW-0699">rRNA-binding</keyword>
<evidence type="ECO:0000256" key="8">
    <source>
        <dbReference type="HAMAP-Rule" id="MF_01309"/>
    </source>
</evidence>
<sequence>MGQKVNPNGFRFGITRAHNAIWYADKNKFATNLLEDVKIHRFFEKLTREYQIGNTIIRRDRNNAITVLVYTARLGSFLGSSGENLKKIVEQLKKTLKNRKIVLHIDAIEITNPELNAKLMAETIAQKLEQRGSYRIAQKFAIRTALKAGAKGVKTLVSGRLNGVEMARSEGYAEGEMKLHTLRQNVEYATAIAKTTYGILGVKVWVSLGESRQKIDIESVIRSDKRR</sequence>
<dbReference type="InterPro" id="IPR015946">
    <property type="entry name" value="KH_dom-like_a/b"/>
</dbReference>
<dbReference type="InterPro" id="IPR036419">
    <property type="entry name" value="Ribosomal_S3_C_sf"/>
</dbReference>
<comment type="caution">
    <text evidence="11">The sequence shown here is derived from an EMBL/GenBank/DDBJ whole genome shotgun (WGS) entry which is preliminary data.</text>
</comment>
<dbReference type="Gene3D" id="3.30.1140.32">
    <property type="entry name" value="Ribosomal protein S3, C-terminal domain"/>
    <property type="match status" value="1"/>
</dbReference>
<dbReference type="GO" id="GO:0006412">
    <property type="term" value="P:translation"/>
    <property type="evidence" value="ECO:0007669"/>
    <property type="project" value="UniProtKB-UniRule"/>
</dbReference>
<dbReference type="PANTHER" id="PTHR11760:SF19">
    <property type="entry name" value="SMALL RIBOSOMAL SUBUNIT PROTEIN US3C"/>
    <property type="match status" value="1"/>
</dbReference>
<feature type="domain" description="KH type-2" evidence="10">
    <location>
        <begin position="39"/>
        <end position="109"/>
    </location>
</feature>
<evidence type="ECO:0000313" key="11">
    <source>
        <dbReference type="EMBL" id="EXU61257.1"/>
    </source>
</evidence>
<dbReference type="GO" id="GO:0003735">
    <property type="term" value="F:structural constituent of ribosome"/>
    <property type="evidence" value="ECO:0007669"/>
    <property type="project" value="InterPro"/>
</dbReference>
<dbReference type="EMBL" id="JFAD01000013">
    <property type="protein sequence ID" value="EXU61257.1"/>
    <property type="molecule type" value="Genomic_DNA"/>
</dbReference>
<dbReference type="InterPro" id="IPR005704">
    <property type="entry name" value="Ribosomal_uS3_bac-typ"/>
</dbReference>
<dbReference type="InterPro" id="IPR057258">
    <property type="entry name" value="Ribosomal_uS3"/>
</dbReference>
<dbReference type="InterPro" id="IPR009019">
    <property type="entry name" value="KH_sf_prok-type"/>
</dbReference>
<evidence type="ECO:0000313" key="12">
    <source>
        <dbReference type="Proteomes" id="UP000020977"/>
    </source>
</evidence>
<dbReference type="HAMAP" id="MF_01309_B">
    <property type="entry name" value="Ribosomal_uS3_B"/>
    <property type="match status" value="1"/>
</dbReference>
<evidence type="ECO:0000259" key="10">
    <source>
        <dbReference type="PROSITE" id="PS50823"/>
    </source>
</evidence>
<name>A0A014NQV9_9BACT</name>
<reference evidence="11 12" key="1">
    <citation type="submission" date="2014-03" db="EMBL/GenBank/DDBJ databases">
        <title>Genome sequence of Mycoplasma ovipneumoniae strain 14811.</title>
        <authorList>
            <person name="Sirand-Pugnet P."/>
            <person name="Breton M."/>
            <person name="Dordet-Frisoni E."/>
            <person name="Baranowski E."/>
            <person name="Barre A."/>
            <person name="Couture C."/>
            <person name="Dupuy V."/>
            <person name="Gaurivaud P."/>
            <person name="Jacob D."/>
            <person name="Lemaitre C."/>
            <person name="Manso-Silvan L."/>
            <person name="Nikolski M."/>
            <person name="Nouvel L.-X."/>
            <person name="Poumarat F."/>
            <person name="Tardy F."/>
            <person name="Thebault P."/>
            <person name="Theil S."/>
            <person name="Citti C."/>
            <person name="Thiaucourt F."/>
            <person name="Blanchard A."/>
        </authorList>
    </citation>
    <scope>NUCLEOTIDE SEQUENCE [LARGE SCALE GENOMIC DNA]</scope>
    <source>
        <strain evidence="11 12">14811</strain>
    </source>
</reference>
<dbReference type="GeneID" id="89472016"/>
<dbReference type="InterPro" id="IPR018280">
    <property type="entry name" value="Ribosomal_uS3_CS"/>
</dbReference>
<evidence type="ECO:0000256" key="4">
    <source>
        <dbReference type="ARBA" id="ARBA00022980"/>
    </source>
</evidence>
<dbReference type="AlphaFoldDB" id="A0A014NQV9"/>
<comment type="subunit">
    <text evidence="8">Part of the 30S ribosomal subunit. Forms a tight complex with proteins S10 and S14.</text>
</comment>
<dbReference type="InterPro" id="IPR004087">
    <property type="entry name" value="KH_dom"/>
</dbReference>
<dbReference type="InterPro" id="IPR004044">
    <property type="entry name" value="KH_dom_type_2"/>
</dbReference>
<dbReference type="RefSeq" id="WP_044284057.1">
    <property type="nucleotide sequence ID" value="NZ_JFAD01000013.1"/>
</dbReference>
<dbReference type="CDD" id="cd02412">
    <property type="entry name" value="KH-II_30S_S3"/>
    <property type="match status" value="1"/>
</dbReference>
<accession>A0A014NQV9</accession>
<dbReference type="GO" id="GO:0022627">
    <property type="term" value="C:cytosolic small ribosomal subunit"/>
    <property type="evidence" value="ECO:0007669"/>
    <property type="project" value="TreeGrafter"/>
</dbReference>
<comment type="function">
    <text evidence="6 8">Binds the lower part of the 30S subunit head. Binds mRNA in the 70S ribosome, positioning it for translation.</text>
</comment>
<keyword evidence="5 8" id="KW-0687">Ribonucleoprotein</keyword>
<dbReference type="Pfam" id="PF00189">
    <property type="entry name" value="Ribosomal_S3_C"/>
    <property type="match status" value="1"/>
</dbReference>
<dbReference type="GO" id="GO:0003729">
    <property type="term" value="F:mRNA binding"/>
    <property type="evidence" value="ECO:0007669"/>
    <property type="project" value="UniProtKB-UniRule"/>
</dbReference>
<evidence type="ECO:0000256" key="9">
    <source>
        <dbReference type="RuleBase" id="RU003624"/>
    </source>
</evidence>
<comment type="similarity">
    <text evidence="1 8 9">Belongs to the universal ribosomal protein uS3 family.</text>
</comment>
<evidence type="ECO:0000256" key="2">
    <source>
        <dbReference type="ARBA" id="ARBA00022730"/>
    </source>
</evidence>
<protein>
    <recommendedName>
        <fullName evidence="7 8">Small ribosomal subunit protein uS3</fullName>
    </recommendedName>
</protein>
<organism evidence="11 12">
    <name type="scientific">Mesomycoplasma ovipneumoniae 14811</name>
    <dbReference type="NCBI Taxonomy" id="1188239"/>
    <lineage>
        <taxon>Bacteria</taxon>
        <taxon>Bacillati</taxon>
        <taxon>Mycoplasmatota</taxon>
        <taxon>Mycoplasmoidales</taxon>
        <taxon>Metamycoplasmataceae</taxon>
        <taxon>Mesomycoplasma</taxon>
    </lineage>
</organism>
<dbReference type="InterPro" id="IPR001351">
    <property type="entry name" value="Ribosomal_uS3_C"/>
</dbReference>